<dbReference type="InterPro" id="IPR010827">
    <property type="entry name" value="BamA/TamA_POTRA"/>
</dbReference>
<dbReference type="NCBIfam" id="TIGR03303">
    <property type="entry name" value="OM_YaeT"/>
    <property type="match status" value="1"/>
</dbReference>
<comment type="subunit">
    <text evidence="8">Part of the Bam complex.</text>
</comment>
<dbReference type="OrthoDB" id="9803054at2"/>
<keyword evidence="6 8" id="KW-0472">Membrane</keyword>
<keyword evidence="2 8" id="KW-1134">Transmembrane beta strand</keyword>
<dbReference type="Pfam" id="PF07244">
    <property type="entry name" value="POTRA"/>
    <property type="match status" value="5"/>
</dbReference>
<dbReference type="GO" id="GO:0051205">
    <property type="term" value="P:protein insertion into membrane"/>
    <property type="evidence" value="ECO:0007669"/>
    <property type="project" value="UniProtKB-UniRule"/>
</dbReference>
<dbReference type="InterPro" id="IPR039910">
    <property type="entry name" value="D15-like"/>
</dbReference>
<keyword evidence="12" id="KW-1185">Reference proteome</keyword>
<evidence type="ECO:0000313" key="12">
    <source>
        <dbReference type="Proteomes" id="UP000254764"/>
    </source>
</evidence>
<comment type="similarity">
    <text evidence="8">Belongs to the BamA family.</text>
</comment>
<evidence type="ECO:0000256" key="9">
    <source>
        <dbReference type="NCBIfam" id="TIGR03303"/>
    </source>
</evidence>
<dbReference type="PANTHER" id="PTHR12815">
    <property type="entry name" value="SORTING AND ASSEMBLY MACHINERY SAMM50 PROTEIN FAMILY MEMBER"/>
    <property type="match status" value="1"/>
</dbReference>
<dbReference type="HAMAP" id="MF_01430">
    <property type="entry name" value="OM_assembly_BamA"/>
    <property type="match status" value="1"/>
</dbReference>
<evidence type="ECO:0000256" key="2">
    <source>
        <dbReference type="ARBA" id="ARBA00022452"/>
    </source>
</evidence>
<dbReference type="STRING" id="1336235.GCA_000518785_00075"/>
<evidence type="ECO:0000313" key="11">
    <source>
        <dbReference type="EMBL" id="SSC67458.1"/>
    </source>
</evidence>
<dbReference type="Gene3D" id="3.10.20.310">
    <property type="entry name" value="membrane protein fhac"/>
    <property type="match status" value="5"/>
</dbReference>
<keyword evidence="3 8" id="KW-0812">Transmembrane</keyword>
<evidence type="ECO:0000256" key="6">
    <source>
        <dbReference type="ARBA" id="ARBA00023136"/>
    </source>
</evidence>
<dbReference type="PIRSF" id="PIRSF006076">
    <property type="entry name" value="OM_assembly_OMP85"/>
    <property type="match status" value="1"/>
</dbReference>
<feature type="domain" description="POTRA" evidence="10">
    <location>
        <begin position="360"/>
        <end position="433"/>
    </location>
</feature>
<gene>
    <name evidence="8" type="primary">bamA</name>
    <name evidence="11" type="ORF">RHIZ70_3166</name>
</gene>
<dbReference type="GO" id="GO:0009279">
    <property type="term" value="C:cell outer membrane"/>
    <property type="evidence" value="ECO:0007669"/>
    <property type="project" value="UniProtKB-SubCell"/>
</dbReference>
<name>A0A376AI14_9HYPH</name>
<evidence type="ECO:0000256" key="1">
    <source>
        <dbReference type="ARBA" id="ARBA00004370"/>
    </source>
</evidence>
<dbReference type="InterPro" id="IPR023707">
    <property type="entry name" value="OM_assembly_BamA"/>
</dbReference>
<dbReference type="Proteomes" id="UP000254764">
    <property type="component" value="Unassembled WGS sequence"/>
</dbReference>
<dbReference type="PANTHER" id="PTHR12815:SF23">
    <property type="entry name" value="OUTER MEMBRANE PROTEIN ASSEMBLY FACTOR BAMA"/>
    <property type="match status" value="1"/>
</dbReference>
<dbReference type="AlphaFoldDB" id="A0A376AI14"/>
<dbReference type="RefSeq" id="WP_115670116.1">
    <property type="nucleotide sequence ID" value="NZ_UEYP01000004.1"/>
</dbReference>
<evidence type="ECO:0000256" key="5">
    <source>
        <dbReference type="ARBA" id="ARBA00022737"/>
    </source>
</evidence>
<comment type="subcellular location">
    <subcellularLocation>
        <location evidence="8">Cell outer membrane</location>
    </subcellularLocation>
    <subcellularLocation>
        <location evidence="1">Membrane</location>
    </subcellularLocation>
</comment>
<feature type="domain" description="POTRA" evidence="10">
    <location>
        <begin position="39"/>
        <end position="106"/>
    </location>
</feature>
<evidence type="ECO:0000259" key="10">
    <source>
        <dbReference type="PROSITE" id="PS51779"/>
    </source>
</evidence>
<feature type="signal peptide" evidence="8">
    <location>
        <begin position="1"/>
        <end position="33"/>
    </location>
</feature>
<comment type="function">
    <text evidence="8">Part of the outer membrane protein assembly complex, which is involved in assembly and insertion of beta-barrel proteins into the outer membrane.</text>
</comment>
<evidence type="ECO:0000256" key="3">
    <source>
        <dbReference type="ARBA" id="ARBA00022692"/>
    </source>
</evidence>
<dbReference type="InterPro" id="IPR000184">
    <property type="entry name" value="Bac_surfAg_D15"/>
</dbReference>
<evidence type="ECO:0000256" key="8">
    <source>
        <dbReference type="HAMAP-Rule" id="MF_01430"/>
    </source>
</evidence>
<feature type="domain" description="POTRA" evidence="10">
    <location>
        <begin position="107"/>
        <end position="184"/>
    </location>
</feature>
<sequence precursor="true">MKAGSRFLNAVSAIALSAGVVSSGAGMAVLASAAVAEAAVIQRIEVRGAQRVGVDAVRSNITIRPGQSFSNVDIDESVKRLYATGFFSDVRISVSGGTLVVNVSENQLVNQVVFNGNRKLKDDKLRGVVQTQPMGPYSESLISADIERIKEAYAGIGRSDVEVTTQVVPVAEGRVNLAFVINEGDRTKINKINFVGNNAYGDGRLSALIQTKRSNMLSFLTRKDVYNEDKLRADEEALRQFYYNHGYADFRVISSDVTLDETGNEYAITITVDEGERYKFGNIAVESTVEGIDGAELERLVETRAGNTYSARDVQKSMEAISQRVSAAGYPFARVVPRGDRNFENNTIGVTYLVDQGERAYVERIEIRGNTRTRDYVIRREFDISEGDAFNQETISRAKRRLEALGYFTSVNISTAPGSASDRVVVVVDVVDQPTGSFSIGAGYSVGGDGFVLEASVEEKNFLGRGQFIRVAVGGGLDDARTYNFSFTEPYFLGYRLAAGFDVFRSETSSNSDYNYEETGATLRVTAPITEELATTVRYTYKELKYTEDGAYGADDTPYTADDNVSAPYMDLIENSPWKQSIVGHSIVYNSLDDRMMAREGIYASFTHEYAGLGGDSEYYKAYAKFRYYHTLSDEFDLIGSLSASAGHVVSTGGDLNVFDQFQIGGKELRGFESSGIGPRLEGDALGGTTYFTASAEANFPLPLFPQDLNIRGTVFADAGTLYGNDVGNSAGVVGTDMSLRASVGAGILWLSPFGPLRFDYAVPVAKEDFDKVQNFRFSMANAF</sequence>
<dbReference type="GO" id="GO:0043165">
    <property type="term" value="P:Gram-negative-bacterium-type cell outer membrane assembly"/>
    <property type="evidence" value="ECO:0007669"/>
    <property type="project" value="UniProtKB-UniRule"/>
</dbReference>
<dbReference type="EMBL" id="UEYP01000004">
    <property type="protein sequence ID" value="SSC67458.1"/>
    <property type="molecule type" value="Genomic_DNA"/>
</dbReference>
<accession>A0A376AI14</accession>
<reference evidence="12" key="1">
    <citation type="submission" date="2018-07" db="EMBL/GenBank/DDBJ databases">
        <authorList>
            <person name="Peiro R."/>
            <person name="Begona"/>
            <person name="Cbmso G."/>
            <person name="Lopez M."/>
            <person name="Gonzalez S."/>
        </authorList>
    </citation>
    <scope>NUCLEOTIDE SEQUENCE [LARGE SCALE GENOMIC DNA]</scope>
</reference>
<feature type="domain" description="POTRA" evidence="10">
    <location>
        <begin position="187"/>
        <end position="275"/>
    </location>
</feature>
<protein>
    <recommendedName>
        <fullName evidence="8 9">Outer membrane protein assembly factor BamA</fullName>
    </recommendedName>
</protein>
<evidence type="ECO:0000256" key="7">
    <source>
        <dbReference type="ARBA" id="ARBA00023237"/>
    </source>
</evidence>
<feature type="chain" id="PRO_5017094306" description="Outer membrane protein assembly factor BamA" evidence="8">
    <location>
        <begin position="34"/>
        <end position="784"/>
    </location>
</feature>
<dbReference type="PROSITE" id="PS51779">
    <property type="entry name" value="POTRA"/>
    <property type="match status" value="4"/>
</dbReference>
<evidence type="ECO:0000256" key="4">
    <source>
        <dbReference type="ARBA" id="ARBA00022729"/>
    </source>
</evidence>
<keyword evidence="7 8" id="KW-0998">Cell outer membrane</keyword>
<organism evidence="11 12">
    <name type="scientific">Ciceribacter selenitireducens ATCC BAA-1503</name>
    <dbReference type="NCBI Taxonomy" id="1336235"/>
    <lineage>
        <taxon>Bacteria</taxon>
        <taxon>Pseudomonadati</taxon>
        <taxon>Pseudomonadota</taxon>
        <taxon>Alphaproteobacteria</taxon>
        <taxon>Hyphomicrobiales</taxon>
        <taxon>Rhizobiaceae</taxon>
        <taxon>Ciceribacter</taxon>
    </lineage>
</organism>
<dbReference type="Pfam" id="PF01103">
    <property type="entry name" value="Omp85"/>
    <property type="match status" value="1"/>
</dbReference>
<keyword evidence="5 8" id="KW-0677">Repeat</keyword>
<dbReference type="Gene3D" id="2.40.160.50">
    <property type="entry name" value="membrane protein fhac: a member of the omp85/tpsb transporter family"/>
    <property type="match status" value="1"/>
</dbReference>
<proteinExistence type="inferred from homology"/>
<keyword evidence="4 8" id="KW-0732">Signal</keyword>
<dbReference type="InterPro" id="IPR034746">
    <property type="entry name" value="POTRA"/>
</dbReference>